<protein>
    <submittedName>
        <fullName evidence="3">Catechol-2,3-dioxygenase</fullName>
        <ecNumber evidence="3">1.13.11.2</ecNumber>
    </submittedName>
</protein>
<feature type="domain" description="VOC" evidence="2">
    <location>
        <begin position="44"/>
        <end position="161"/>
    </location>
</feature>
<dbReference type="CDD" id="cd16359">
    <property type="entry name" value="VOC_BsCatE_like_C"/>
    <property type="match status" value="1"/>
</dbReference>
<accession>A0A9C7GC74</accession>
<sequence>MLIKKKILWLSIVILAVIVLVLVTLKPWEQDKKQLNYTGEMDPRLGYVELSVSDLDHSLGFYQEIIGFKLLERNERTATLTTDGTTPILSLIDEEAFVERPFGTTGLFHFAILVPNREELALVLNHLIESEHPLQGVSDHQYSEAIYLADPDHNGIEIYVDRDPALWLEDGEGGYVGGTYSLDTNDLLSEIKADEWEGLSRETRLGHMHLQVSNIEESEKFYVDALGFDVVSKDAQMLFVSKDDYHHHIGMNTWAGKGLPEPPENALGLQFYTIHFTEDEFNKAKSELMRLGFLYTEENDVISTEDPAGNHIKILLTK</sequence>
<keyword evidence="3" id="KW-0560">Oxidoreductase</keyword>
<keyword evidence="1" id="KW-0472">Membrane</keyword>
<dbReference type="GO" id="GO:0018577">
    <property type="term" value="F:catechol 2,3-dioxygenase activity"/>
    <property type="evidence" value="ECO:0007669"/>
    <property type="project" value="UniProtKB-EC"/>
</dbReference>
<dbReference type="EC" id="1.13.11.2" evidence="3"/>
<dbReference type="Proteomes" id="UP000789845">
    <property type="component" value="Unassembled WGS sequence"/>
</dbReference>
<feature type="domain" description="VOC" evidence="2">
    <location>
        <begin position="204"/>
        <end position="318"/>
    </location>
</feature>
<comment type="caution">
    <text evidence="3">The sequence shown here is derived from an EMBL/GenBank/DDBJ whole genome shotgun (WGS) entry which is preliminary data.</text>
</comment>
<proteinExistence type="predicted"/>
<gene>
    <name evidence="3" type="primary">catE_1</name>
    <name evidence="3" type="ORF">NEOCIP111885_03184</name>
</gene>
<dbReference type="RefSeq" id="WP_230497674.1">
    <property type="nucleotide sequence ID" value="NZ_CAKJTG010000019.1"/>
</dbReference>
<evidence type="ECO:0000259" key="2">
    <source>
        <dbReference type="PROSITE" id="PS51819"/>
    </source>
</evidence>
<evidence type="ECO:0000313" key="4">
    <source>
        <dbReference type="Proteomes" id="UP000789845"/>
    </source>
</evidence>
<dbReference type="InterPro" id="IPR029068">
    <property type="entry name" value="Glyas_Bleomycin-R_OHBP_Dase"/>
</dbReference>
<dbReference type="PROSITE" id="PS51819">
    <property type="entry name" value="VOC"/>
    <property type="match status" value="2"/>
</dbReference>
<dbReference type="InterPro" id="IPR004360">
    <property type="entry name" value="Glyas_Fos-R_dOase_dom"/>
</dbReference>
<keyword evidence="1" id="KW-1133">Transmembrane helix</keyword>
<keyword evidence="4" id="KW-1185">Reference proteome</keyword>
<dbReference type="InterPro" id="IPR037523">
    <property type="entry name" value="VOC_core"/>
</dbReference>
<evidence type="ECO:0000256" key="1">
    <source>
        <dbReference type="SAM" id="Phobius"/>
    </source>
</evidence>
<name>A0A9C7GC74_9BACI</name>
<dbReference type="Gene3D" id="3.10.180.10">
    <property type="entry name" value="2,3-Dihydroxybiphenyl 1,2-Dioxygenase, domain 1"/>
    <property type="match status" value="2"/>
</dbReference>
<dbReference type="PANTHER" id="PTHR43279">
    <property type="entry name" value="CATECHOL-2,3-DIOXYGENASE"/>
    <property type="match status" value="1"/>
</dbReference>
<dbReference type="PANTHER" id="PTHR43279:SF1">
    <property type="entry name" value="CATECHOL-2,3-DIOXYGENASE"/>
    <property type="match status" value="1"/>
</dbReference>
<feature type="transmembrane region" description="Helical" evidence="1">
    <location>
        <begin position="7"/>
        <end position="25"/>
    </location>
</feature>
<reference evidence="3" key="1">
    <citation type="submission" date="2021-10" db="EMBL/GenBank/DDBJ databases">
        <authorList>
            <person name="Criscuolo A."/>
        </authorList>
    </citation>
    <scope>NUCLEOTIDE SEQUENCE</scope>
    <source>
        <strain evidence="3">CIP111885</strain>
    </source>
</reference>
<organism evidence="3 4">
    <name type="scientific">Pseudoneobacillus rhizosphaerae</name>
    <dbReference type="NCBI Taxonomy" id="2880968"/>
    <lineage>
        <taxon>Bacteria</taxon>
        <taxon>Bacillati</taxon>
        <taxon>Bacillota</taxon>
        <taxon>Bacilli</taxon>
        <taxon>Bacillales</taxon>
        <taxon>Bacillaceae</taxon>
        <taxon>Pseudoneobacillus</taxon>
    </lineage>
</organism>
<dbReference type="EMBL" id="CAKJTG010000019">
    <property type="protein sequence ID" value="CAG9609442.1"/>
    <property type="molecule type" value="Genomic_DNA"/>
</dbReference>
<dbReference type="Pfam" id="PF00903">
    <property type="entry name" value="Glyoxalase"/>
    <property type="match status" value="2"/>
</dbReference>
<dbReference type="SUPFAM" id="SSF54593">
    <property type="entry name" value="Glyoxalase/Bleomycin resistance protein/Dihydroxybiphenyl dioxygenase"/>
    <property type="match status" value="2"/>
</dbReference>
<keyword evidence="1" id="KW-0812">Transmembrane</keyword>
<dbReference type="AlphaFoldDB" id="A0A9C7GC74"/>
<evidence type="ECO:0000313" key="3">
    <source>
        <dbReference type="EMBL" id="CAG9609442.1"/>
    </source>
</evidence>